<accession>A0ABN9UZM2</accession>
<keyword evidence="3" id="KW-0547">Nucleotide-binding</keyword>
<keyword evidence="1" id="KW-0723">Serine/threonine-protein kinase</keyword>
<feature type="non-terminal residue" evidence="7">
    <location>
        <position position="168"/>
    </location>
</feature>
<dbReference type="SUPFAM" id="SSF56112">
    <property type="entry name" value="Protein kinase-like (PK-like)"/>
    <property type="match status" value="1"/>
</dbReference>
<dbReference type="Gene3D" id="1.10.510.10">
    <property type="entry name" value="Transferase(Phosphotransferase) domain 1"/>
    <property type="match status" value="1"/>
</dbReference>
<gene>
    <name evidence="7" type="ORF">PCOR1329_LOCUS53100</name>
</gene>
<organism evidence="7 8">
    <name type="scientific">Prorocentrum cordatum</name>
    <dbReference type="NCBI Taxonomy" id="2364126"/>
    <lineage>
        <taxon>Eukaryota</taxon>
        <taxon>Sar</taxon>
        <taxon>Alveolata</taxon>
        <taxon>Dinophyceae</taxon>
        <taxon>Prorocentrales</taxon>
        <taxon>Prorocentraceae</taxon>
        <taxon>Prorocentrum</taxon>
    </lineage>
</organism>
<evidence type="ECO:0000256" key="2">
    <source>
        <dbReference type="ARBA" id="ARBA00022679"/>
    </source>
</evidence>
<keyword evidence="4" id="KW-0418">Kinase</keyword>
<dbReference type="PANTHER" id="PTHR24353">
    <property type="entry name" value="CYCLIC NUCLEOTIDE-DEPENDENT PROTEIN KINASE"/>
    <property type="match status" value="1"/>
</dbReference>
<dbReference type="PROSITE" id="PS50011">
    <property type="entry name" value="PROTEIN_KINASE_DOM"/>
    <property type="match status" value="1"/>
</dbReference>
<reference evidence="7" key="1">
    <citation type="submission" date="2023-10" db="EMBL/GenBank/DDBJ databases">
        <authorList>
            <person name="Chen Y."/>
            <person name="Shah S."/>
            <person name="Dougan E. K."/>
            <person name="Thang M."/>
            <person name="Chan C."/>
        </authorList>
    </citation>
    <scope>NUCLEOTIDE SEQUENCE [LARGE SCALE GENOMIC DNA]</scope>
</reference>
<proteinExistence type="predicted"/>
<dbReference type="InterPro" id="IPR011009">
    <property type="entry name" value="Kinase-like_dom_sf"/>
</dbReference>
<sequence length="168" mass="17541">METATFEQGDPGTDFTVTDTGQTKMEAEASEGVSSQSATLKAYLSGGCNPLDDMAQTTNRGCGLGGGEGLGLVGCGGCGVVELCEHRPTGEGYALKGLSKGHVANCGRRQAVMNGKNIRHYTASAALVFEYLHERPVIHRDAKLQNRVLSATGHAKLRDFGVAKLVAG</sequence>
<keyword evidence="2" id="KW-0808">Transferase</keyword>
<dbReference type="Proteomes" id="UP001189429">
    <property type="component" value="Unassembled WGS sequence"/>
</dbReference>
<evidence type="ECO:0000313" key="7">
    <source>
        <dbReference type="EMBL" id="CAK0865640.1"/>
    </source>
</evidence>
<evidence type="ECO:0000256" key="1">
    <source>
        <dbReference type="ARBA" id="ARBA00022527"/>
    </source>
</evidence>
<evidence type="ECO:0000313" key="8">
    <source>
        <dbReference type="Proteomes" id="UP001189429"/>
    </source>
</evidence>
<dbReference type="Pfam" id="PF00069">
    <property type="entry name" value="Pkinase"/>
    <property type="match status" value="1"/>
</dbReference>
<name>A0ABN9UZM2_9DINO</name>
<evidence type="ECO:0000256" key="4">
    <source>
        <dbReference type="ARBA" id="ARBA00022777"/>
    </source>
</evidence>
<keyword evidence="8" id="KW-1185">Reference proteome</keyword>
<dbReference type="EMBL" id="CAUYUJ010016470">
    <property type="protein sequence ID" value="CAK0865640.1"/>
    <property type="molecule type" value="Genomic_DNA"/>
</dbReference>
<protein>
    <recommendedName>
        <fullName evidence="6">Protein kinase domain-containing protein</fullName>
    </recommendedName>
</protein>
<evidence type="ECO:0000256" key="3">
    <source>
        <dbReference type="ARBA" id="ARBA00022741"/>
    </source>
</evidence>
<keyword evidence="5" id="KW-0067">ATP-binding</keyword>
<comment type="caution">
    <text evidence="7">The sequence shown here is derived from an EMBL/GenBank/DDBJ whole genome shotgun (WGS) entry which is preliminary data.</text>
</comment>
<dbReference type="InterPro" id="IPR000719">
    <property type="entry name" value="Prot_kinase_dom"/>
</dbReference>
<evidence type="ECO:0000259" key="6">
    <source>
        <dbReference type="PROSITE" id="PS50011"/>
    </source>
</evidence>
<feature type="domain" description="Protein kinase" evidence="6">
    <location>
        <begin position="1"/>
        <end position="168"/>
    </location>
</feature>
<evidence type="ECO:0000256" key="5">
    <source>
        <dbReference type="ARBA" id="ARBA00022840"/>
    </source>
</evidence>